<dbReference type="SUPFAM" id="SSF54106">
    <property type="entry name" value="LysM domain"/>
    <property type="match status" value="6"/>
</dbReference>
<comment type="caution">
    <text evidence="4">The sequence shown here is derived from an EMBL/GenBank/DDBJ whole genome shotgun (WGS) entry which is preliminary data.</text>
</comment>
<dbReference type="Pfam" id="PF19077">
    <property type="entry name" value="Big_13"/>
    <property type="match status" value="1"/>
</dbReference>
<feature type="domain" description="LysM" evidence="2">
    <location>
        <begin position="99"/>
        <end position="142"/>
    </location>
</feature>
<dbReference type="PROSITE" id="PS51782">
    <property type="entry name" value="LYSM"/>
    <property type="match status" value="6"/>
</dbReference>
<dbReference type="EMBL" id="JAKTTI010000008">
    <property type="protein sequence ID" value="MCH1625200.1"/>
    <property type="molecule type" value="Genomic_DNA"/>
</dbReference>
<dbReference type="InterPro" id="IPR017853">
    <property type="entry name" value="GH"/>
</dbReference>
<name>A0AAW5DX26_9BACI</name>
<keyword evidence="5" id="KW-1185">Reference proteome</keyword>
<organism evidence="4 5">
    <name type="scientific">Fredinandcohnia quinoae</name>
    <dbReference type="NCBI Taxonomy" id="2918902"/>
    <lineage>
        <taxon>Bacteria</taxon>
        <taxon>Bacillati</taxon>
        <taxon>Bacillota</taxon>
        <taxon>Bacilli</taxon>
        <taxon>Bacillales</taxon>
        <taxon>Bacillaceae</taxon>
        <taxon>Fredinandcohnia</taxon>
    </lineage>
</organism>
<dbReference type="Pfam" id="PF01476">
    <property type="entry name" value="LysM"/>
    <property type="match status" value="6"/>
</dbReference>
<dbReference type="SMART" id="SM00257">
    <property type="entry name" value="LysM"/>
    <property type="match status" value="6"/>
</dbReference>
<feature type="domain" description="LysM" evidence="2">
    <location>
        <begin position="218"/>
        <end position="261"/>
    </location>
</feature>
<protein>
    <submittedName>
        <fullName evidence="4">LysM peptidoglycan-binding domain-containing protein</fullName>
    </submittedName>
</protein>
<evidence type="ECO:0000313" key="5">
    <source>
        <dbReference type="Proteomes" id="UP001431131"/>
    </source>
</evidence>
<evidence type="ECO:0000259" key="2">
    <source>
        <dbReference type="PROSITE" id="PS51782"/>
    </source>
</evidence>
<dbReference type="CDD" id="cd00118">
    <property type="entry name" value="LysM"/>
    <property type="match status" value="6"/>
</dbReference>
<dbReference type="Gene3D" id="3.10.350.10">
    <property type="entry name" value="LysM domain"/>
    <property type="match status" value="6"/>
</dbReference>
<feature type="domain" description="LysM" evidence="2">
    <location>
        <begin position="145"/>
        <end position="188"/>
    </location>
</feature>
<dbReference type="InterPro" id="IPR013783">
    <property type="entry name" value="Ig-like_fold"/>
</dbReference>
<keyword evidence="1" id="KW-0378">Hydrolase</keyword>
<dbReference type="InterPro" id="IPR036779">
    <property type="entry name" value="LysM_dom_sf"/>
</dbReference>
<dbReference type="PANTHER" id="PTHR33734">
    <property type="entry name" value="LYSM DOMAIN-CONTAINING GPI-ANCHORED PROTEIN 2"/>
    <property type="match status" value="1"/>
</dbReference>
<dbReference type="Pfam" id="PF00704">
    <property type="entry name" value="Glyco_hydro_18"/>
    <property type="match status" value="1"/>
</dbReference>
<dbReference type="SUPFAM" id="SSF51445">
    <property type="entry name" value="(Trans)glycosidases"/>
    <property type="match status" value="1"/>
</dbReference>
<dbReference type="Proteomes" id="UP001431131">
    <property type="component" value="Unassembled WGS sequence"/>
</dbReference>
<evidence type="ECO:0000259" key="3">
    <source>
        <dbReference type="PROSITE" id="PS51910"/>
    </source>
</evidence>
<dbReference type="InterPro" id="IPR001223">
    <property type="entry name" value="Glyco_hydro18_cat"/>
</dbReference>
<accession>A0AAW5DX26</accession>
<feature type="domain" description="GH18" evidence="3">
    <location>
        <begin position="989"/>
        <end position="1313"/>
    </location>
</feature>
<dbReference type="GO" id="GO:0008061">
    <property type="term" value="F:chitin binding"/>
    <property type="evidence" value="ECO:0007669"/>
    <property type="project" value="InterPro"/>
</dbReference>
<dbReference type="GO" id="GO:0005975">
    <property type="term" value="P:carbohydrate metabolic process"/>
    <property type="evidence" value="ECO:0007669"/>
    <property type="project" value="InterPro"/>
</dbReference>
<evidence type="ECO:0000313" key="4">
    <source>
        <dbReference type="EMBL" id="MCH1625200.1"/>
    </source>
</evidence>
<dbReference type="GO" id="GO:0016798">
    <property type="term" value="F:hydrolase activity, acting on glycosyl bonds"/>
    <property type="evidence" value="ECO:0007669"/>
    <property type="project" value="UniProtKB-KW"/>
</dbReference>
<dbReference type="Gene3D" id="2.60.40.10">
    <property type="entry name" value="Immunoglobulins"/>
    <property type="match status" value="7"/>
</dbReference>
<dbReference type="SMART" id="SM00636">
    <property type="entry name" value="Glyco_18"/>
    <property type="match status" value="1"/>
</dbReference>
<dbReference type="NCBIfam" id="NF033510">
    <property type="entry name" value="Ca_tandemer"/>
    <property type="match status" value="4"/>
</dbReference>
<feature type="domain" description="LysM" evidence="2">
    <location>
        <begin position="939"/>
        <end position="982"/>
    </location>
</feature>
<evidence type="ECO:0000256" key="1">
    <source>
        <dbReference type="ARBA" id="ARBA00023295"/>
    </source>
</evidence>
<dbReference type="PANTHER" id="PTHR33734:SF22">
    <property type="entry name" value="MEMBRANE-BOUND LYTIC MUREIN TRANSGLYCOSYLASE D"/>
    <property type="match status" value="1"/>
</dbReference>
<proteinExistence type="predicted"/>
<dbReference type="InterPro" id="IPR041498">
    <property type="entry name" value="Big_6"/>
</dbReference>
<dbReference type="RefSeq" id="WP_240254260.1">
    <property type="nucleotide sequence ID" value="NZ_JAKTTI010000008.1"/>
</dbReference>
<gene>
    <name evidence="4" type="ORF">MJG50_07660</name>
</gene>
<dbReference type="Gene3D" id="3.20.20.80">
    <property type="entry name" value="Glycosidases"/>
    <property type="match status" value="1"/>
</dbReference>
<dbReference type="InterPro" id="IPR044016">
    <property type="entry name" value="Big_13"/>
</dbReference>
<reference evidence="4" key="1">
    <citation type="submission" date="2022-02" db="EMBL/GenBank/DDBJ databases">
        <title>Fredinandcohnia quinoae sp. nov. isolated from Chenopodium quinoa seeds.</title>
        <authorList>
            <person name="Saati-Santamaria Z."/>
            <person name="Flores-Felix J.D."/>
            <person name="Igual J.M."/>
            <person name="Velazquez E."/>
            <person name="Garcia-Fraile P."/>
            <person name="Martinez-Molina E."/>
        </authorList>
    </citation>
    <scope>NUCLEOTIDE SEQUENCE</scope>
    <source>
        <strain evidence="4">SECRCQ15</strain>
    </source>
</reference>
<sequence length="1437" mass="155935">MDIQKYELTEHNGDYTLVIYIEPETMEFSTELGDIPKQKNELQTQIFELMKEKFPHVPIRMAKVVVGSLLLTTLYFGATASIASAQTNTTQAVTSTQVDMYTVKAGDTLYTISKRFNVSTVSLKTVNQLTSDTIYIGQQLKLPYFTYTVTAGDTLYSIAKRYNTTVTQIRSINQFSSDILKIGQTLRIPQTGALTEIIKPTDTQPVPAPELSNQSINATYTVLPGDTLYSIAQKNETTVATIKSLNNLQTDSIFIGQILAISGLNLDTIAPSAPTFINPALINNQSVLAYPVKGEAEPGSAIQITFSDGIHAPMTKNVTVDTNGGFNTNVDLSKLNDGKITITATATDAAKNISKLTSTTVVKDTQTAEPVLNNNQMITNQNANNYTFFGLADPGSTIKLTISDGVNPEITTEAITNEAGEFRTNMDIRTLNDGQLTITAQATDQVGNRSTATKALIQKETMLAPPVIRNPEMINSQTATTYSISGKAQPGTAVDITVSDGINPDVIASTITNENGEFHASVDVSTLLDTSLTISAFQTSNAGITSNSSYTTIEKDTTSPTVPIMHNNNVIYSKNQLAYNLVGTAEKNAELRIRIFNTSGQSKVITGVVDDNGVFNLPVDLSMFNEGDVTFELTQVDQAGNISQVTTKTLIKDTVGPTMFNLDQLTSIYNGNVNNYQIRGKAEPHTTIDIVISDGTNMIKESVEADEEGWFELQSDLSGLKDGTITYSFTGTDSAGNTSKLAPTATIKDTTAPAEAVITLPPFVNLLNQNNYVVNGASVEEGAAVIMVVSDGITKVTKMTRVVNGTFTTTLDLSGLVDGPLTFEVTQTDRAGNTSIVQASTIEKDTIVENTIASKNGFRYENLQYIYTVMGTAEENAKIEVELLNKDGSTIVTRLANVDESGFYSIDIYVDNIDNVSSATVTQTDRAGNQSELTSVQLNQYSIAKGDTLYSIAKRYNTTADALMSMNHLSNDLIQPGQVLRMPITASEVINLGYMYFGNTKEYINTVSSTGHTVNIVSPTYFDINPDGTLKLTYQVDQNFINTMHHQGIRVVPFLSNHWDRDIGRALLQNKELAARQIADAVARYDLDGVNVDIENVTDADRSNYTEFVRLLRSLIPATKEVSAAVAANPNGWDTGWHGSYDYTNLAKYADYLMIMTYDESYTGGPAGPVASASWVEKSIQYAINQNVPRDKIVIGIAQYGRYWISGQSYGGFGISNIQVESMIDKYNGVVEFDPISKSPKATITIKAGDPVTVVSGTTLGPGTYTIWYENEESIRHKLELVSKYNIRGVGNWSLGQETSNVWNSYATTLPTQVSVSSKTVSGTNVNTVDSVDNLNNTATQQFKTYTVVSGDSLWAIATRNNTTVNAIKEVNGLISDSVNIGQVLKIPVTVKTYTVVAGDTLYGIATRNHTTVSTIKTANNLTTDVLTIGQLLKIPL</sequence>
<feature type="domain" description="LysM" evidence="2">
    <location>
        <begin position="1392"/>
        <end position="1435"/>
    </location>
</feature>
<dbReference type="InterPro" id="IPR018392">
    <property type="entry name" value="LysM"/>
</dbReference>
<dbReference type="InterPro" id="IPR029070">
    <property type="entry name" value="Chitinase_insertion_sf"/>
</dbReference>
<dbReference type="Gene3D" id="3.10.50.10">
    <property type="match status" value="1"/>
</dbReference>
<feature type="domain" description="LysM" evidence="2">
    <location>
        <begin position="1344"/>
        <end position="1387"/>
    </location>
</feature>
<keyword evidence="1" id="KW-0326">Glycosidase</keyword>
<dbReference type="Pfam" id="PF17936">
    <property type="entry name" value="Big_6"/>
    <property type="match status" value="2"/>
</dbReference>
<dbReference type="PROSITE" id="PS51910">
    <property type="entry name" value="GH18_2"/>
    <property type="match status" value="1"/>
</dbReference>
<dbReference type="InterPro" id="IPR011583">
    <property type="entry name" value="Chitinase_II/V-like_cat"/>
</dbReference>